<comment type="caution">
    <text evidence="1">The sequence shown here is derived from an EMBL/GenBank/DDBJ whole genome shotgun (WGS) entry which is preliminary data.</text>
</comment>
<evidence type="ECO:0000313" key="2">
    <source>
        <dbReference type="Proteomes" id="UP000607311"/>
    </source>
</evidence>
<keyword evidence="2" id="KW-1185">Reference proteome</keyword>
<evidence type="ECO:0000313" key="1">
    <source>
        <dbReference type="EMBL" id="GIJ31836.1"/>
    </source>
</evidence>
<gene>
    <name evidence="1" type="ORF">Vse01_09840</name>
</gene>
<reference evidence="1" key="1">
    <citation type="submission" date="2021-01" db="EMBL/GenBank/DDBJ databases">
        <title>Whole genome shotgun sequence of Verrucosispora sediminis NBRC 107745.</title>
        <authorList>
            <person name="Komaki H."/>
            <person name="Tamura T."/>
        </authorList>
    </citation>
    <scope>NUCLEOTIDE SEQUENCE</scope>
    <source>
        <strain evidence="1">NBRC 107745</strain>
    </source>
</reference>
<protein>
    <submittedName>
        <fullName evidence="1">Uncharacterized protein</fullName>
    </submittedName>
</protein>
<dbReference type="Proteomes" id="UP000607311">
    <property type="component" value="Unassembled WGS sequence"/>
</dbReference>
<dbReference type="AlphaFoldDB" id="A0A9W5XI29"/>
<name>A0A9W5XI29_9ACTN</name>
<organism evidence="1 2">
    <name type="scientific">Micromonospora sediminimaris</name>
    <dbReference type="NCBI Taxonomy" id="547162"/>
    <lineage>
        <taxon>Bacteria</taxon>
        <taxon>Bacillati</taxon>
        <taxon>Actinomycetota</taxon>
        <taxon>Actinomycetes</taxon>
        <taxon>Micromonosporales</taxon>
        <taxon>Micromonosporaceae</taxon>
        <taxon>Micromonospora</taxon>
    </lineage>
</organism>
<proteinExistence type="predicted"/>
<sequence length="108" mass="12013">MVQPAQRAEAVGDHRVRASAVQVRHEGHAARVMLVRGVMEAGRGRYLAFSRRRLGAVWVRKGHRASCRRSGWIMVGTTSALYRTIESTLGPGTQGQCRLITPSKVWDM</sequence>
<accession>A0A9W5XI29</accession>
<dbReference type="EMBL" id="BOPD01000007">
    <property type="protein sequence ID" value="GIJ31836.1"/>
    <property type="molecule type" value="Genomic_DNA"/>
</dbReference>